<dbReference type="EMBL" id="JAGSXJ010000016">
    <property type="protein sequence ID" value="KAH6684846.1"/>
    <property type="molecule type" value="Genomic_DNA"/>
</dbReference>
<dbReference type="AlphaFoldDB" id="A0A9P8V9T1"/>
<sequence length="285" mass="33018">MADIHPQTSSPFFQLPAEIREKIQRYTLTENNLLTATRPAEFREAIFRINGADSLPAIMATCKKMYLEMRAFAFTEMVVLFTSISIDIMPRIGVLSHGNLRHERIRRISFVVHNPPRRREFFDTPNMQGVVSPKWAYFLHSLLIRCTEVDRLDFEFGEDNVFREELEAMLADSKEKLANGTGEALDEVAVRLFSMPNWVKEVAENPSLRRVYFEGNVAPIWLESLRRTSEGRIQVFRNGVRVKEEEVPLASVADMEDPLQEVKEEEVKDPQIQFVYESASRFDQQ</sequence>
<dbReference type="OrthoDB" id="62952at2759"/>
<accession>A0A9P8V9T1</accession>
<dbReference type="Proteomes" id="UP000770015">
    <property type="component" value="Unassembled WGS sequence"/>
</dbReference>
<keyword evidence="2" id="KW-1185">Reference proteome</keyword>
<reference evidence="1" key="1">
    <citation type="journal article" date="2021" name="Nat. Commun.">
        <title>Genetic determinants of endophytism in the Arabidopsis root mycobiome.</title>
        <authorList>
            <person name="Mesny F."/>
            <person name="Miyauchi S."/>
            <person name="Thiergart T."/>
            <person name="Pickel B."/>
            <person name="Atanasova L."/>
            <person name="Karlsson M."/>
            <person name="Huettel B."/>
            <person name="Barry K.W."/>
            <person name="Haridas S."/>
            <person name="Chen C."/>
            <person name="Bauer D."/>
            <person name="Andreopoulos W."/>
            <person name="Pangilinan J."/>
            <person name="LaButti K."/>
            <person name="Riley R."/>
            <person name="Lipzen A."/>
            <person name="Clum A."/>
            <person name="Drula E."/>
            <person name="Henrissat B."/>
            <person name="Kohler A."/>
            <person name="Grigoriev I.V."/>
            <person name="Martin F.M."/>
            <person name="Hacquard S."/>
        </authorList>
    </citation>
    <scope>NUCLEOTIDE SEQUENCE</scope>
    <source>
        <strain evidence="1">MPI-SDFR-AT-0117</strain>
    </source>
</reference>
<evidence type="ECO:0000313" key="2">
    <source>
        <dbReference type="Proteomes" id="UP000770015"/>
    </source>
</evidence>
<organism evidence="1 2">
    <name type="scientific">Plectosphaerella plurivora</name>
    <dbReference type="NCBI Taxonomy" id="936078"/>
    <lineage>
        <taxon>Eukaryota</taxon>
        <taxon>Fungi</taxon>
        <taxon>Dikarya</taxon>
        <taxon>Ascomycota</taxon>
        <taxon>Pezizomycotina</taxon>
        <taxon>Sordariomycetes</taxon>
        <taxon>Hypocreomycetidae</taxon>
        <taxon>Glomerellales</taxon>
        <taxon>Plectosphaerellaceae</taxon>
        <taxon>Plectosphaerella</taxon>
    </lineage>
</organism>
<comment type="caution">
    <text evidence="1">The sequence shown here is derived from an EMBL/GenBank/DDBJ whole genome shotgun (WGS) entry which is preliminary data.</text>
</comment>
<proteinExistence type="predicted"/>
<name>A0A9P8V9T1_9PEZI</name>
<protein>
    <submittedName>
        <fullName evidence="1">Uncharacterized protein</fullName>
    </submittedName>
</protein>
<evidence type="ECO:0000313" key="1">
    <source>
        <dbReference type="EMBL" id="KAH6684846.1"/>
    </source>
</evidence>
<gene>
    <name evidence="1" type="ORF">F5X68DRAFT_210275</name>
</gene>